<proteinExistence type="predicted"/>
<dbReference type="Proteomes" id="UP000181980">
    <property type="component" value="Unassembled WGS sequence"/>
</dbReference>
<gene>
    <name evidence="1" type="ORF">SAMN04488561_0859</name>
</gene>
<organism evidence="1 2">
    <name type="scientific">Jiangella alba</name>
    <dbReference type="NCBI Taxonomy" id="561176"/>
    <lineage>
        <taxon>Bacteria</taxon>
        <taxon>Bacillati</taxon>
        <taxon>Actinomycetota</taxon>
        <taxon>Actinomycetes</taxon>
        <taxon>Jiangellales</taxon>
        <taxon>Jiangellaceae</taxon>
        <taxon>Jiangella</taxon>
    </lineage>
</organism>
<dbReference type="STRING" id="561176.SAMN04488561_0859"/>
<sequence>MQTSGMRVLGNGAIVAHLDGAQLTWCVGPEFTMPTALSARYGLPGGGPLTSSSTRAPRSMEWTSTLTDGPRQLGAVHDTVTPSSPCYVADVELTEPVELRFEFPHADRVVPEQTAGGVSVLARIDRFGPVFVYPAGAEAFAGVHVSGTAPIELRHDGGSVTLALAPGSYTWQLLLGRRLSQVLAPLPESARSAGARATAHYRRTVATVLPGGERLDALLRDHGVDCPPPGEQLIDASAYLITAQQSAEGAVIAGPEFPLAYLRDSYGVSRALLDLGLHDRAARLARFRVAKWQRFGDLANAESIGHDRIRHRHENDDAEAPGYAMLQVLDALAPESVDGLGDLLDWCWRAQVASLRDGVVPFNGDETYVAGGFLDRSFLRYGSFESTLVMIRSGERYAEFLTPRDPRRAAAVREVVQQTMSVFAERFGGPAGWLTAARVGGAVEERHGVCEACHDYPTWLVRNSGGRFVCVRCRDADLPPAAWHEVSVPTAQLLPALLPGPPVPHQTLIDAARVAAGVLLDPGARSNGHDVGMCLMALPAGDPHVPGLLRQAVERFDRDAGWPERFRGDQPDGSRRRPWETALNLLALRTLADRHERTRT</sequence>
<accession>A0A1H5HIS4</accession>
<dbReference type="EMBL" id="FNUC01000003">
    <property type="protein sequence ID" value="SEE27551.1"/>
    <property type="molecule type" value="Genomic_DNA"/>
</dbReference>
<evidence type="ECO:0008006" key="3">
    <source>
        <dbReference type="Google" id="ProtNLM"/>
    </source>
</evidence>
<reference evidence="2" key="1">
    <citation type="submission" date="2016-10" db="EMBL/GenBank/DDBJ databases">
        <authorList>
            <person name="Varghese N."/>
            <person name="Submissions S."/>
        </authorList>
    </citation>
    <scope>NUCLEOTIDE SEQUENCE [LARGE SCALE GENOMIC DNA]</scope>
    <source>
        <strain evidence="2">DSM 45237</strain>
    </source>
</reference>
<protein>
    <recommendedName>
        <fullName evidence="3">Glycogen debranching enzyme (Alpha-1,6-glucosidase)</fullName>
    </recommendedName>
</protein>
<evidence type="ECO:0000313" key="2">
    <source>
        <dbReference type="Proteomes" id="UP000181980"/>
    </source>
</evidence>
<dbReference type="AlphaFoldDB" id="A0A1H5HIS4"/>
<name>A0A1H5HIS4_9ACTN</name>
<evidence type="ECO:0000313" key="1">
    <source>
        <dbReference type="EMBL" id="SEE27551.1"/>
    </source>
</evidence>
<keyword evidence="2" id="KW-1185">Reference proteome</keyword>